<keyword evidence="3 6" id="KW-0547">Nucleotide-binding</keyword>
<dbReference type="InterPro" id="IPR017441">
    <property type="entry name" value="Protein_kinase_ATP_BS"/>
</dbReference>
<dbReference type="AlphaFoldDB" id="A0A7R9BMK6"/>
<dbReference type="GO" id="GO:0004674">
    <property type="term" value="F:protein serine/threonine kinase activity"/>
    <property type="evidence" value="ECO:0007669"/>
    <property type="project" value="UniProtKB-KW"/>
</dbReference>
<organism evidence="9">
    <name type="scientific">Notodromas monacha</name>
    <dbReference type="NCBI Taxonomy" id="399045"/>
    <lineage>
        <taxon>Eukaryota</taxon>
        <taxon>Metazoa</taxon>
        <taxon>Ecdysozoa</taxon>
        <taxon>Arthropoda</taxon>
        <taxon>Crustacea</taxon>
        <taxon>Oligostraca</taxon>
        <taxon>Ostracoda</taxon>
        <taxon>Podocopa</taxon>
        <taxon>Podocopida</taxon>
        <taxon>Cypridocopina</taxon>
        <taxon>Cypridoidea</taxon>
        <taxon>Cyprididae</taxon>
        <taxon>Notodromas</taxon>
    </lineage>
</organism>
<dbReference type="InterPro" id="IPR000719">
    <property type="entry name" value="Prot_kinase_dom"/>
</dbReference>
<dbReference type="GO" id="GO:0005524">
    <property type="term" value="F:ATP binding"/>
    <property type="evidence" value="ECO:0007669"/>
    <property type="project" value="UniProtKB-UniRule"/>
</dbReference>
<evidence type="ECO:0000256" key="3">
    <source>
        <dbReference type="ARBA" id="ARBA00022741"/>
    </source>
</evidence>
<dbReference type="Gene3D" id="3.30.200.20">
    <property type="entry name" value="Phosphorylase Kinase, domain 1"/>
    <property type="match status" value="1"/>
</dbReference>
<feature type="region of interest" description="Disordered" evidence="7">
    <location>
        <begin position="212"/>
        <end position="234"/>
    </location>
</feature>
<evidence type="ECO:0000256" key="6">
    <source>
        <dbReference type="PROSITE-ProRule" id="PRU10141"/>
    </source>
</evidence>
<dbReference type="PROSITE" id="PS50011">
    <property type="entry name" value="PROTEIN_KINASE_DOM"/>
    <property type="match status" value="1"/>
</dbReference>
<name>A0A7R9BMK6_9CRUS</name>
<protein>
    <recommendedName>
        <fullName evidence="8">Protein kinase domain-containing protein</fullName>
    </recommendedName>
</protein>
<keyword evidence="2" id="KW-0808">Transferase</keyword>
<dbReference type="Gene3D" id="1.10.510.10">
    <property type="entry name" value="Transferase(Phosphotransferase) domain 1"/>
    <property type="match status" value="1"/>
</dbReference>
<sequence length="234" mass="25987">MAGVFDIELHDEDIVADSDNEDQDNVFDAGPSAVDDVPEQVEIPIIQQTVNPGLHERIGPQDFELRKVLGKGGYGKVFQVRKLKGKDSGMIFAMKVLKKATIIRNQKDTAHTKAERNILECVKVSVPCCKNTYDFETPPFTGENRKRTIEKILKAKLILPPYLTPDAKDLIRKLLKRQGFTYVAPSILEEMHRANVSVIRARSPRKCSFPNVLPGGVGTGSSGDTSEMMDVTHP</sequence>
<proteinExistence type="predicted"/>
<evidence type="ECO:0000313" key="10">
    <source>
        <dbReference type="Proteomes" id="UP000678499"/>
    </source>
</evidence>
<feature type="domain" description="Protein kinase" evidence="8">
    <location>
        <begin position="63"/>
        <end position="234"/>
    </location>
</feature>
<keyword evidence="1" id="KW-0723">Serine/threonine-protein kinase</keyword>
<keyword evidence="10" id="KW-1185">Reference proteome</keyword>
<evidence type="ECO:0000256" key="7">
    <source>
        <dbReference type="SAM" id="MobiDB-lite"/>
    </source>
</evidence>
<accession>A0A7R9BMK6</accession>
<evidence type="ECO:0000256" key="1">
    <source>
        <dbReference type="ARBA" id="ARBA00022527"/>
    </source>
</evidence>
<dbReference type="PROSITE" id="PS00107">
    <property type="entry name" value="PROTEIN_KINASE_ATP"/>
    <property type="match status" value="1"/>
</dbReference>
<dbReference type="EMBL" id="CAJPEX010000707">
    <property type="protein sequence ID" value="CAG0916920.1"/>
    <property type="molecule type" value="Genomic_DNA"/>
</dbReference>
<evidence type="ECO:0000256" key="4">
    <source>
        <dbReference type="ARBA" id="ARBA00022777"/>
    </source>
</evidence>
<evidence type="ECO:0000256" key="5">
    <source>
        <dbReference type="ARBA" id="ARBA00022840"/>
    </source>
</evidence>
<dbReference type="EMBL" id="OA882744">
    <property type="protein sequence ID" value="CAD7276768.1"/>
    <property type="molecule type" value="Genomic_DNA"/>
</dbReference>
<dbReference type="PANTHER" id="PTHR24351">
    <property type="entry name" value="RIBOSOMAL PROTEIN S6 KINASE"/>
    <property type="match status" value="1"/>
</dbReference>
<gene>
    <name evidence="9" type="ORF">NMOB1V02_LOCUS4518</name>
</gene>
<evidence type="ECO:0000313" key="9">
    <source>
        <dbReference type="EMBL" id="CAD7276768.1"/>
    </source>
</evidence>
<evidence type="ECO:0000259" key="8">
    <source>
        <dbReference type="PROSITE" id="PS50011"/>
    </source>
</evidence>
<reference evidence="9" key="1">
    <citation type="submission" date="2020-11" db="EMBL/GenBank/DDBJ databases">
        <authorList>
            <person name="Tran Van P."/>
        </authorList>
    </citation>
    <scope>NUCLEOTIDE SEQUENCE</scope>
</reference>
<dbReference type="Proteomes" id="UP000678499">
    <property type="component" value="Unassembled WGS sequence"/>
</dbReference>
<keyword evidence="4" id="KW-0418">Kinase</keyword>
<keyword evidence="5 6" id="KW-0067">ATP-binding</keyword>
<feature type="binding site" evidence="6">
    <location>
        <position position="95"/>
    </location>
    <ligand>
        <name>ATP</name>
        <dbReference type="ChEBI" id="CHEBI:30616"/>
    </ligand>
</feature>
<dbReference type="SUPFAM" id="SSF56112">
    <property type="entry name" value="Protein kinase-like (PK-like)"/>
    <property type="match status" value="1"/>
</dbReference>
<dbReference type="InterPro" id="IPR011009">
    <property type="entry name" value="Kinase-like_dom_sf"/>
</dbReference>
<evidence type="ECO:0000256" key="2">
    <source>
        <dbReference type="ARBA" id="ARBA00022679"/>
    </source>
</evidence>
<dbReference type="OrthoDB" id="63267at2759"/>